<dbReference type="SUPFAM" id="SSF55811">
    <property type="entry name" value="Nudix"/>
    <property type="match status" value="1"/>
</dbReference>
<evidence type="ECO:0000256" key="5">
    <source>
        <dbReference type="ARBA" id="ARBA00022723"/>
    </source>
</evidence>
<dbReference type="GO" id="GO:0044716">
    <property type="term" value="F:8-oxo-GDP phosphatase activity"/>
    <property type="evidence" value="ECO:0007669"/>
    <property type="project" value="TreeGrafter"/>
</dbReference>
<dbReference type="Pfam" id="PF14815">
    <property type="entry name" value="NUDIX_4"/>
    <property type="match status" value="1"/>
</dbReference>
<dbReference type="GO" id="GO:0006260">
    <property type="term" value="P:DNA replication"/>
    <property type="evidence" value="ECO:0007669"/>
    <property type="project" value="UniProtKB-KW"/>
</dbReference>
<evidence type="ECO:0000313" key="19">
    <source>
        <dbReference type="Proteomes" id="UP000585050"/>
    </source>
</evidence>
<evidence type="ECO:0000256" key="7">
    <source>
        <dbReference type="ARBA" id="ARBA00022801"/>
    </source>
</evidence>
<keyword evidence="7 18" id="KW-0378">Hydrolase</keyword>
<evidence type="ECO:0000313" key="18">
    <source>
        <dbReference type="EMBL" id="NLR92668.1"/>
    </source>
</evidence>
<dbReference type="GO" id="GO:0008413">
    <property type="term" value="F:8-oxo-7,8-dihydroguanosine triphosphate pyrophosphatase activity"/>
    <property type="evidence" value="ECO:0007669"/>
    <property type="project" value="TreeGrafter"/>
</dbReference>
<evidence type="ECO:0000256" key="14">
    <source>
        <dbReference type="ARBA" id="ARBA00041592"/>
    </source>
</evidence>
<comment type="caution">
    <text evidence="18">The sequence shown here is derived from an EMBL/GenBank/DDBJ whole genome shotgun (WGS) entry which is preliminary data.</text>
</comment>
<keyword evidence="5" id="KW-0479">Metal-binding</keyword>
<evidence type="ECO:0000256" key="12">
    <source>
        <dbReference type="ARBA" id="ARBA00038905"/>
    </source>
</evidence>
<accession>A0A7X8SLY9</accession>
<reference evidence="18 19" key="1">
    <citation type="submission" date="2020-04" db="EMBL/GenBank/DDBJ databases">
        <title>Flammeovirga sp. SR4, a novel species isolated from seawater.</title>
        <authorList>
            <person name="Wang X."/>
        </authorList>
    </citation>
    <scope>NUCLEOTIDE SEQUENCE [LARGE SCALE GENOMIC DNA]</scope>
    <source>
        <strain evidence="18 19">SR4</strain>
    </source>
</reference>
<keyword evidence="9" id="KW-0234">DNA repair</keyword>
<dbReference type="GO" id="GO:0044715">
    <property type="term" value="F:8-oxo-dGDP phosphatase activity"/>
    <property type="evidence" value="ECO:0007669"/>
    <property type="project" value="TreeGrafter"/>
</dbReference>
<organism evidence="18 19">
    <name type="scientific">Flammeovirga agarivorans</name>
    <dbReference type="NCBI Taxonomy" id="2726742"/>
    <lineage>
        <taxon>Bacteria</taxon>
        <taxon>Pseudomonadati</taxon>
        <taxon>Bacteroidota</taxon>
        <taxon>Cytophagia</taxon>
        <taxon>Cytophagales</taxon>
        <taxon>Flammeovirgaceae</taxon>
        <taxon>Flammeovirga</taxon>
    </lineage>
</organism>
<comment type="similarity">
    <text evidence="2">Belongs to the Nudix hydrolase family.</text>
</comment>
<gene>
    <name evidence="18" type="ORF">HGP29_15725</name>
</gene>
<evidence type="ECO:0000256" key="9">
    <source>
        <dbReference type="ARBA" id="ARBA00023204"/>
    </source>
</evidence>
<comment type="cofactor">
    <cofactor evidence="1">
        <name>Mg(2+)</name>
        <dbReference type="ChEBI" id="CHEBI:18420"/>
    </cofactor>
</comment>
<dbReference type="InterPro" id="IPR015797">
    <property type="entry name" value="NUDIX_hydrolase-like_dom_sf"/>
</dbReference>
<proteinExistence type="inferred from homology"/>
<dbReference type="InterPro" id="IPR000086">
    <property type="entry name" value="NUDIX_hydrolase_dom"/>
</dbReference>
<evidence type="ECO:0000256" key="15">
    <source>
        <dbReference type="ARBA" id="ARBA00041979"/>
    </source>
</evidence>
<evidence type="ECO:0000256" key="11">
    <source>
        <dbReference type="ARBA" id="ARBA00036904"/>
    </source>
</evidence>
<dbReference type="EC" id="3.6.1.55" evidence="12"/>
<evidence type="ECO:0000256" key="3">
    <source>
        <dbReference type="ARBA" id="ARBA00022457"/>
    </source>
</evidence>
<dbReference type="RefSeq" id="WP_168883373.1">
    <property type="nucleotide sequence ID" value="NZ_JABAIL010000004.1"/>
</dbReference>
<dbReference type="EMBL" id="JABAIL010000004">
    <property type="protein sequence ID" value="NLR92668.1"/>
    <property type="molecule type" value="Genomic_DNA"/>
</dbReference>
<evidence type="ECO:0000256" key="6">
    <source>
        <dbReference type="ARBA" id="ARBA00022763"/>
    </source>
</evidence>
<dbReference type="InterPro" id="IPR020476">
    <property type="entry name" value="Nudix_hydrolase"/>
</dbReference>
<dbReference type="PANTHER" id="PTHR47707">
    <property type="entry name" value="8-OXO-DGTP DIPHOSPHATASE"/>
    <property type="match status" value="1"/>
</dbReference>
<evidence type="ECO:0000256" key="16">
    <source>
        <dbReference type="ARBA" id="ARBA00042798"/>
    </source>
</evidence>
<protein>
    <recommendedName>
        <fullName evidence="13">8-oxo-dGTP diphosphatase</fullName>
        <ecNumber evidence="12">3.6.1.55</ecNumber>
    </recommendedName>
    <alternativeName>
        <fullName evidence="16">7,8-dihydro-8-oxoguanine-triphosphatase</fullName>
    </alternativeName>
    <alternativeName>
        <fullName evidence="15">Mutator protein MutT</fullName>
    </alternativeName>
    <alternativeName>
        <fullName evidence="14">dGTP pyrophosphohydrolase</fullName>
    </alternativeName>
</protein>
<dbReference type="PANTHER" id="PTHR47707:SF1">
    <property type="entry name" value="NUDIX HYDROLASE FAMILY PROTEIN"/>
    <property type="match status" value="1"/>
</dbReference>
<evidence type="ECO:0000256" key="10">
    <source>
        <dbReference type="ARBA" id="ARBA00035861"/>
    </source>
</evidence>
<evidence type="ECO:0000256" key="2">
    <source>
        <dbReference type="ARBA" id="ARBA00005582"/>
    </source>
</evidence>
<dbReference type="PRINTS" id="PR00502">
    <property type="entry name" value="NUDIXFAMILY"/>
</dbReference>
<dbReference type="Gene3D" id="3.90.79.10">
    <property type="entry name" value="Nucleoside Triphosphate Pyrophosphohydrolase"/>
    <property type="match status" value="1"/>
</dbReference>
<dbReference type="PROSITE" id="PS51462">
    <property type="entry name" value="NUDIX"/>
    <property type="match status" value="1"/>
</dbReference>
<evidence type="ECO:0000256" key="4">
    <source>
        <dbReference type="ARBA" id="ARBA00022705"/>
    </source>
</evidence>
<name>A0A7X8SLY9_9BACT</name>
<keyword evidence="8" id="KW-0460">Magnesium</keyword>
<evidence type="ECO:0000256" key="1">
    <source>
        <dbReference type="ARBA" id="ARBA00001946"/>
    </source>
</evidence>
<feature type="domain" description="Nudix hydrolase" evidence="17">
    <location>
        <begin position="1"/>
        <end position="125"/>
    </location>
</feature>
<evidence type="ECO:0000256" key="13">
    <source>
        <dbReference type="ARBA" id="ARBA00040794"/>
    </source>
</evidence>
<dbReference type="GO" id="GO:0006281">
    <property type="term" value="P:DNA repair"/>
    <property type="evidence" value="ECO:0007669"/>
    <property type="project" value="UniProtKB-KW"/>
</dbReference>
<dbReference type="Proteomes" id="UP000585050">
    <property type="component" value="Unassembled WGS sequence"/>
</dbReference>
<keyword evidence="19" id="KW-1185">Reference proteome</keyword>
<dbReference type="AlphaFoldDB" id="A0A7X8SLY9"/>
<keyword evidence="6" id="KW-0227">DNA damage</keyword>
<dbReference type="CDD" id="cd03425">
    <property type="entry name" value="NUDIX_MutT_NudA_like"/>
    <property type="match status" value="1"/>
</dbReference>
<keyword evidence="4" id="KW-0235">DNA replication</keyword>
<comment type="catalytic activity">
    <reaction evidence="11">
        <text>8-oxo-GTP + H2O = 8-oxo-GMP + diphosphate + H(+)</text>
        <dbReference type="Rhea" id="RHEA:67616"/>
        <dbReference type="ChEBI" id="CHEBI:15377"/>
        <dbReference type="ChEBI" id="CHEBI:15378"/>
        <dbReference type="ChEBI" id="CHEBI:33019"/>
        <dbReference type="ChEBI" id="CHEBI:143553"/>
        <dbReference type="ChEBI" id="CHEBI:145694"/>
    </reaction>
</comment>
<dbReference type="InterPro" id="IPR029119">
    <property type="entry name" value="MutY_C"/>
</dbReference>
<sequence>MIQVVAGIIIENKTVFIAKRKKGNVLEGYWEFPGGKHEIGETLEASLIREFEEEFNVEIEVLEKLHDNIHHYPQISIHLHSFICKKIKGEFQLLDHDEVQWVNIEELENILLAPADIPIIEALKKATLNK</sequence>
<evidence type="ECO:0000256" key="8">
    <source>
        <dbReference type="ARBA" id="ARBA00022842"/>
    </source>
</evidence>
<dbReference type="InterPro" id="IPR047127">
    <property type="entry name" value="MutT-like"/>
</dbReference>
<dbReference type="GO" id="GO:0035539">
    <property type="term" value="F:8-oxo-7,8-dihydrodeoxyguanosine triphosphate pyrophosphatase activity"/>
    <property type="evidence" value="ECO:0007669"/>
    <property type="project" value="UniProtKB-EC"/>
</dbReference>
<dbReference type="GO" id="GO:0046872">
    <property type="term" value="F:metal ion binding"/>
    <property type="evidence" value="ECO:0007669"/>
    <property type="project" value="UniProtKB-KW"/>
</dbReference>
<comment type="catalytic activity">
    <reaction evidence="10">
        <text>8-oxo-dGTP + H2O = 8-oxo-dGMP + diphosphate + H(+)</text>
        <dbReference type="Rhea" id="RHEA:31575"/>
        <dbReference type="ChEBI" id="CHEBI:15377"/>
        <dbReference type="ChEBI" id="CHEBI:15378"/>
        <dbReference type="ChEBI" id="CHEBI:33019"/>
        <dbReference type="ChEBI" id="CHEBI:63224"/>
        <dbReference type="ChEBI" id="CHEBI:77896"/>
        <dbReference type="EC" id="3.6.1.55"/>
    </reaction>
</comment>
<evidence type="ECO:0000259" key="17">
    <source>
        <dbReference type="PROSITE" id="PS51462"/>
    </source>
</evidence>
<keyword evidence="3" id="KW-0515">Mutator protein</keyword>